<dbReference type="CDD" id="cd07247">
    <property type="entry name" value="SgaA_N_like"/>
    <property type="match status" value="1"/>
</dbReference>
<dbReference type="RefSeq" id="WP_136893160.1">
    <property type="nucleotide sequence ID" value="NZ_SWJE01000003.1"/>
</dbReference>
<dbReference type="SUPFAM" id="SSF54593">
    <property type="entry name" value="Glyoxalase/Bleomycin resistance protein/Dihydroxybiphenyl dioxygenase"/>
    <property type="match status" value="1"/>
</dbReference>
<name>A0A4U1IC98_9BURK</name>
<evidence type="ECO:0000313" key="3">
    <source>
        <dbReference type="Proteomes" id="UP000305539"/>
    </source>
</evidence>
<gene>
    <name evidence="2" type="ORF">FAZ69_06665</name>
</gene>
<keyword evidence="3" id="KW-1185">Reference proteome</keyword>
<accession>A0A4U1IC98</accession>
<dbReference type="InterPro" id="IPR052164">
    <property type="entry name" value="Anthracycline_SecMetBiosynth"/>
</dbReference>
<feature type="domain" description="VOC" evidence="1">
    <location>
        <begin position="11"/>
        <end position="129"/>
    </location>
</feature>
<dbReference type="InterPro" id="IPR004360">
    <property type="entry name" value="Glyas_Fos-R_dOase_dom"/>
</dbReference>
<dbReference type="Gene3D" id="3.10.180.10">
    <property type="entry name" value="2,3-Dihydroxybiphenyl 1,2-Dioxygenase, domain 1"/>
    <property type="match status" value="1"/>
</dbReference>
<dbReference type="PROSITE" id="PS51819">
    <property type="entry name" value="VOC"/>
    <property type="match status" value="1"/>
</dbReference>
<protein>
    <submittedName>
        <fullName evidence="2">VOC family protein</fullName>
    </submittedName>
</protein>
<dbReference type="EMBL" id="SWJE01000003">
    <property type="protein sequence ID" value="TKC91045.1"/>
    <property type="molecule type" value="Genomic_DNA"/>
</dbReference>
<sequence length="132" mass="13985">MTAATLASTRVLSWFEIPALDFERAVRFYETALDMPLKREIFGGVPIAVFAHDEGATGGAIVFDPQQAKPAAGGVLVYLDASPSVSDALARVERAGGKKHGPAIELPNSIGYIAFFTDSEGNRIGLHSPKLA</sequence>
<dbReference type="PANTHER" id="PTHR33993:SF2">
    <property type="entry name" value="VOC DOMAIN-CONTAINING PROTEIN"/>
    <property type="match status" value="1"/>
</dbReference>
<evidence type="ECO:0000313" key="2">
    <source>
        <dbReference type="EMBL" id="TKC91045.1"/>
    </source>
</evidence>
<dbReference type="Proteomes" id="UP000305539">
    <property type="component" value="Unassembled WGS sequence"/>
</dbReference>
<comment type="caution">
    <text evidence="2">The sequence shown here is derived from an EMBL/GenBank/DDBJ whole genome shotgun (WGS) entry which is preliminary data.</text>
</comment>
<reference evidence="2 3" key="1">
    <citation type="submission" date="2019-04" db="EMBL/GenBank/DDBJ databases">
        <title>Trinickia sp. 7GSK02, isolated from subtropical forest soil.</title>
        <authorList>
            <person name="Gao Z.-H."/>
            <person name="Qiu L.-H."/>
        </authorList>
    </citation>
    <scope>NUCLEOTIDE SEQUENCE [LARGE SCALE GENOMIC DNA]</scope>
    <source>
        <strain evidence="2 3">7GSK02</strain>
    </source>
</reference>
<dbReference type="PANTHER" id="PTHR33993">
    <property type="entry name" value="GLYOXALASE-RELATED"/>
    <property type="match status" value="1"/>
</dbReference>
<organism evidence="2 3">
    <name type="scientific">Trinickia terrae</name>
    <dbReference type="NCBI Taxonomy" id="2571161"/>
    <lineage>
        <taxon>Bacteria</taxon>
        <taxon>Pseudomonadati</taxon>
        <taxon>Pseudomonadota</taxon>
        <taxon>Betaproteobacteria</taxon>
        <taxon>Burkholderiales</taxon>
        <taxon>Burkholderiaceae</taxon>
        <taxon>Trinickia</taxon>
    </lineage>
</organism>
<dbReference type="AlphaFoldDB" id="A0A4U1IC98"/>
<evidence type="ECO:0000259" key="1">
    <source>
        <dbReference type="PROSITE" id="PS51819"/>
    </source>
</evidence>
<dbReference type="InterPro" id="IPR029068">
    <property type="entry name" value="Glyas_Bleomycin-R_OHBP_Dase"/>
</dbReference>
<proteinExistence type="predicted"/>
<dbReference type="Pfam" id="PF00903">
    <property type="entry name" value="Glyoxalase"/>
    <property type="match status" value="1"/>
</dbReference>
<dbReference type="InterPro" id="IPR037523">
    <property type="entry name" value="VOC_core"/>
</dbReference>
<dbReference type="OrthoDB" id="8776491at2"/>